<dbReference type="GO" id="GO:0045892">
    <property type="term" value="P:negative regulation of DNA-templated transcription"/>
    <property type="evidence" value="ECO:0007669"/>
    <property type="project" value="TreeGrafter"/>
</dbReference>
<dbReference type="Gene3D" id="3.30.450.40">
    <property type="match status" value="1"/>
</dbReference>
<evidence type="ECO:0000256" key="1">
    <source>
        <dbReference type="ARBA" id="ARBA00023015"/>
    </source>
</evidence>
<comment type="caution">
    <text evidence="6">The sequence shown here is derived from an EMBL/GenBank/DDBJ whole genome shotgun (WGS) entry which is preliminary data.</text>
</comment>
<dbReference type="InterPro" id="IPR005471">
    <property type="entry name" value="Tscrpt_reg_IclR_N"/>
</dbReference>
<keyword evidence="7" id="KW-1185">Reference proteome</keyword>
<dbReference type="EMBL" id="SLWS01000009">
    <property type="protein sequence ID" value="TCO54110.1"/>
    <property type="molecule type" value="Genomic_DNA"/>
</dbReference>
<accession>A0A4V2S5Z6</accession>
<keyword evidence="3" id="KW-0804">Transcription</keyword>
<dbReference type="SUPFAM" id="SSF46785">
    <property type="entry name" value="Winged helix' DNA-binding domain"/>
    <property type="match status" value="1"/>
</dbReference>
<gene>
    <name evidence="6" type="ORF">EV192_10990</name>
</gene>
<dbReference type="PANTHER" id="PTHR30136:SF24">
    <property type="entry name" value="HTH-TYPE TRANSCRIPTIONAL REPRESSOR ALLR"/>
    <property type="match status" value="1"/>
</dbReference>
<dbReference type="Pfam" id="PF01614">
    <property type="entry name" value="IclR_C"/>
    <property type="match status" value="1"/>
</dbReference>
<evidence type="ECO:0000313" key="7">
    <source>
        <dbReference type="Proteomes" id="UP000295680"/>
    </source>
</evidence>
<evidence type="ECO:0000259" key="5">
    <source>
        <dbReference type="PROSITE" id="PS51078"/>
    </source>
</evidence>
<evidence type="ECO:0000256" key="2">
    <source>
        <dbReference type="ARBA" id="ARBA00023125"/>
    </source>
</evidence>
<dbReference type="PROSITE" id="PS51078">
    <property type="entry name" value="ICLR_ED"/>
    <property type="match status" value="1"/>
</dbReference>
<dbReference type="InterPro" id="IPR029016">
    <property type="entry name" value="GAF-like_dom_sf"/>
</dbReference>
<dbReference type="SUPFAM" id="SSF55781">
    <property type="entry name" value="GAF domain-like"/>
    <property type="match status" value="1"/>
</dbReference>
<dbReference type="GO" id="GO:0003700">
    <property type="term" value="F:DNA-binding transcription factor activity"/>
    <property type="evidence" value="ECO:0007669"/>
    <property type="project" value="TreeGrafter"/>
</dbReference>
<dbReference type="Gene3D" id="1.10.10.10">
    <property type="entry name" value="Winged helix-like DNA-binding domain superfamily/Winged helix DNA-binding domain"/>
    <property type="match status" value="1"/>
</dbReference>
<dbReference type="InterPro" id="IPR014757">
    <property type="entry name" value="Tscrpt_reg_IclR_C"/>
</dbReference>
<dbReference type="SMART" id="SM00346">
    <property type="entry name" value="HTH_ICLR"/>
    <property type="match status" value="1"/>
</dbReference>
<feature type="domain" description="HTH iclR-type" evidence="4">
    <location>
        <begin position="30"/>
        <end position="90"/>
    </location>
</feature>
<dbReference type="InterPro" id="IPR050707">
    <property type="entry name" value="HTH_MetabolicPath_Reg"/>
</dbReference>
<keyword evidence="2" id="KW-0238">DNA-binding</keyword>
<evidence type="ECO:0000256" key="3">
    <source>
        <dbReference type="ARBA" id="ARBA00023163"/>
    </source>
</evidence>
<dbReference type="InterPro" id="IPR036390">
    <property type="entry name" value="WH_DNA-bd_sf"/>
</dbReference>
<reference evidence="6 7" key="1">
    <citation type="submission" date="2019-03" db="EMBL/GenBank/DDBJ databases">
        <title>Genomic Encyclopedia of Type Strains, Phase IV (KMG-IV): sequencing the most valuable type-strain genomes for metagenomic binning, comparative biology and taxonomic classification.</title>
        <authorList>
            <person name="Goeker M."/>
        </authorList>
    </citation>
    <scope>NUCLEOTIDE SEQUENCE [LARGE SCALE GENOMIC DNA]</scope>
    <source>
        <strain evidence="6 7">DSM 45934</strain>
    </source>
</reference>
<name>A0A4V2S5Z6_9PSEU</name>
<evidence type="ECO:0000259" key="4">
    <source>
        <dbReference type="PROSITE" id="PS51077"/>
    </source>
</evidence>
<protein>
    <submittedName>
        <fullName evidence="6">IclR family transcriptional regulator</fullName>
    </submittedName>
</protein>
<sequence length="284" mass="29993">MEWSEAKLGAMERAVNDPAGSKQGHSSDARGAVGKALELLAALALPGGPHRLADLAKRCDLPKPTAHRMLQTMAAAGFAVGTGGQYHVGPRLLGLSAAVLASSEATQFTRPVLRELRRRTGHTVHYAVRHGDQAVYVEKVEPEQSYRMNSRVGGEVPLYCTAVGRAILSRLSEAEIDVVLAGPLPARTQRTLTDPARIRRELSKMDKVGYVVDDEQNEPHVRCVAAPVVDRLGQVAGAISVSGLTFTLTLDSVAVLGPLVAEAAARVSGALSSGPAMLLVSDVD</sequence>
<dbReference type="Pfam" id="PF09339">
    <property type="entry name" value="HTH_IclR"/>
    <property type="match status" value="1"/>
</dbReference>
<proteinExistence type="predicted"/>
<evidence type="ECO:0000313" key="6">
    <source>
        <dbReference type="EMBL" id="TCO54110.1"/>
    </source>
</evidence>
<dbReference type="AlphaFoldDB" id="A0A4V2S5Z6"/>
<dbReference type="PROSITE" id="PS51077">
    <property type="entry name" value="HTH_ICLR"/>
    <property type="match status" value="1"/>
</dbReference>
<feature type="domain" description="IclR-ED" evidence="5">
    <location>
        <begin position="91"/>
        <end position="273"/>
    </location>
</feature>
<organism evidence="6 7">
    <name type="scientific">Actinocrispum wychmicini</name>
    <dbReference type="NCBI Taxonomy" id="1213861"/>
    <lineage>
        <taxon>Bacteria</taxon>
        <taxon>Bacillati</taxon>
        <taxon>Actinomycetota</taxon>
        <taxon>Actinomycetes</taxon>
        <taxon>Pseudonocardiales</taxon>
        <taxon>Pseudonocardiaceae</taxon>
        <taxon>Actinocrispum</taxon>
    </lineage>
</organism>
<dbReference type="GO" id="GO:0003677">
    <property type="term" value="F:DNA binding"/>
    <property type="evidence" value="ECO:0007669"/>
    <property type="project" value="UniProtKB-KW"/>
</dbReference>
<dbReference type="InterPro" id="IPR036388">
    <property type="entry name" value="WH-like_DNA-bd_sf"/>
</dbReference>
<keyword evidence="1" id="KW-0805">Transcription regulation</keyword>
<dbReference type="Proteomes" id="UP000295680">
    <property type="component" value="Unassembled WGS sequence"/>
</dbReference>
<dbReference type="PANTHER" id="PTHR30136">
    <property type="entry name" value="HELIX-TURN-HELIX TRANSCRIPTIONAL REGULATOR, ICLR FAMILY"/>
    <property type="match status" value="1"/>
</dbReference>